<feature type="domain" description="UspA" evidence="2">
    <location>
        <begin position="7"/>
        <end position="144"/>
    </location>
</feature>
<keyword evidence="4" id="KW-1185">Reference proteome</keyword>
<protein>
    <submittedName>
        <fullName evidence="3">Universal stress protein</fullName>
    </submittedName>
</protein>
<dbReference type="InterPro" id="IPR006016">
    <property type="entry name" value="UspA"/>
</dbReference>
<dbReference type="KEGG" id="chyd:H4K34_17695"/>
<organism evidence="3 4">
    <name type="scientific">Croceimicrobium hydrocarbonivorans</name>
    <dbReference type="NCBI Taxonomy" id="2761580"/>
    <lineage>
        <taxon>Bacteria</taxon>
        <taxon>Pseudomonadati</taxon>
        <taxon>Bacteroidota</taxon>
        <taxon>Flavobacteriia</taxon>
        <taxon>Flavobacteriales</taxon>
        <taxon>Owenweeksiaceae</taxon>
        <taxon>Croceimicrobium</taxon>
    </lineage>
</organism>
<reference evidence="3 4" key="1">
    <citation type="submission" date="2020-08" db="EMBL/GenBank/DDBJ databases">
        <title>Croceimicrobium hydrocarbonivorans gen. nov., sp. nov., a novel marine bacterium isolated from a bacterial consortium that degrades polyethylene terephthalate.</title>
        <authorList>
            <person name="Liu R."/>
        </authorList>
    </citation>
    <scope>NUCLEOTIDE SEQUENCE [LARGE SCALE GENOMIC DNA]</scope>
    <source>
        <strain evidence="3 4">A20-9</strain>
    </source>
</reference>
<dbReference type="InterPro" id="IPR014729">
    <property type="entry name" value="Rossmann-like_a/b/a_fold"/>
</dbReference>
<comment type="similarity">
    <text evidence="1">Belongs to the universal stress protein A family.</text>
</comment>
<dbReference type="Proteomes" id="UP000516305">
    <property type="component" value="Chromosome"/>
</dbReference>
<dbReference type="EMBL" id="CP060139">
    <property type="protein sequence ID" value="QNR24180.1"/>
    <property type="molecule type" value="Genomic_DNA"/>
</dbReference>
<name>A0A7H0VEN2_9FLAO</name>
<dbReference type="Gene3D" id="3.40.50.620">
    <property type="entry name" value="HUPs"/>
    <property type="match status" value="2"/>
</dbReference>
<evidence type="ECO:0000313" key="3">
    <source>
        <dbReference type="EMBL" id="QNR24180.1"/>
    </source>
</evidence>
<dbReference type="Pfam" id="PF00582">
    <property type="entry name" value="Usp"/>
    <property type="match status" value="2"/>
</dbReference>
<accession>A0A7H0VEN2</accession>
<dbReference type="AlphaFoldDB" id="A0A7H0VEN2"/>
<dbReference type="RefSeq" id="WP_210758716.1">
    <property type="nucleotide sequence ID" value="NZ_CP060139.1"/>
</dbReference>
<dbReference type="SUPFAM" id="SSF52402">
    <property type="entry name" value="Adenine nucleotide alpha hydrolases-like"/>
    <property type="match status" value="2"/>
</dbReference>
<evidence type="ECO:0000313" key="4">
    <source>
        <dbReference type="Proteomes" id="UP000516305"/>
    </source>
</evidence>
<evidence type="ECO:0000256" key="1">
    <source>
        <dbReference type="ARBA" id="ARBA00008791"/>
    </source>
</evidence>
<dbReference type="PANTHER" id="PTHR46268">
    <property type="entry name" value="STRESS RESPONSE PROTEIN NHAX"/>
    <property type="match status" value="1"/>
</dbReference>
<dbReference type="PANTHER" id="PTHR46268:SF6">
    <property type="entry name" value="UNIVERSAL STRESS PROTEIN UP12"/>
    <property type="match status" value="1"/>
</dbReference>
<feature type="domain" description="UspA" evidence="2">
    <location>
        <begin position="154"/>
        <end position="280"/>
    </location>
</feature>
<sequence length="308" mass="35329">MKKRAPFSRVLIALEGGLQDDIILRYSAYLLSHMRVDSLFLMHVTEDLALPQEILEKYQDLLPPKEEQLEKYLRELYNASFGEKADYKVQSILSEGDPFEQILRQSHIKDIDLIIMGRRSEDRNHQLLGARLAEQGPCSVLLVPMHAHLEVNEIFLPIDFSEHGQIAMHFAEELSESINAEVRGIHFYAPARGFLKNAEAERELRGALRDTAKKEWIRYKKELELPQNWSCELIENRGEAPNHALFLAEHFGSDLIVIASKGRTASAAVLMGSFAKEMIRINRKVPLLILKKKRENLDFFEALKGLLD</sequence>
<proteinExistence type="inferred from homology"/>
<gene>
    <name evidence="3" type="ORF">H4K34_17695</name>
</gene>
<evidence type="ECO:0000259" key="2">
    <source>
        <dbReference type="Pfam" id="PF00582"/>
    </source>
</evidence>
<dbReference type="CDD" id="cd00293">
    <property type="entry name" value="USP-like"/>
    <property type="match status" value="2"/>
</dbReference>